<feature type="transmembrane region" description="Helical" evidence="1">
    <location>
        <begin position="26"/>
        <end position="48"/>
    </location>
</feature>
<feature type="transmembrane region" description="Helical" evidence="1">
    <location>
        <begin position="54"/>
        <end position="79"/>
    </location>
</feature>
<reference evidence="2 3" key="1">
    <citation type="journal article" date="2012" name="BMC Genomics">
        <title>Comparative genomic analysis and phylogenetic position of Theileria equi.</title>
        <authorList>
            <person name="Kappmeyer L.S."/>
            <person name="Thiagarajan M."/>
            <person name="Herndon D.R."/>
            <person name="Ramsay J.D."/>
            <person name="Caler E."/>
            <person name="Djikeng A."/>
            <person name="Gillespie J.J."/>
            <person name="Lau A.O."/>
            <person name="Roalson E.H."/>
            <person name="Silva J.C."/>
            <person name="Silva M.G."/>
            <person name="Suarez C.E."/>
            <person name="Ueti M.W."/>
            <person name="Nene V.M."/>
            <person name="Mealey R.H."/>
            <person name="Knowles D.P."/>
            <person name="Brayton K.A."/>
        </authorList>
    </citation>
    <scope>NUCLEOTIDE SEQUENCE [LARGE SCALE GENOMIC DNA]</scope>
    <source>
        <strain evidence="2 3">WA</strain>
    </source>
</reference>
<dbReference type="AlphaFoldDB" id="L0B1F3"/>
<dbReference type="eggNOG" id="ENOG502SC3H">
    <property type="taxonomic scope" value="Eukaryota"/>
</dbReference>
<keyword evidence="3" id="KW-1185">Reference proteome</keyword>
<sequence>MALTCKSLLYRIIELRVPIEGEPWKVYALGVINMVLFGWGMILSGFMNNCAEDVIIGLMQFIIPFVGWIWAIFWGILIVSHKFADTRSNNRLKNDTVVSDF</sequence>
<dbReference type="OrthoDB" id="361532at2759"/>
<gene>
    <name evidence="2" type="ORF">BEWA_007420</name>
</gene>
<dbReference type="KEGG" id="beq:BEWA_007420"/>
<accession>L0B1F3</accession>
<proteinExistence type="predicted"/>
<keyword evidence="1" id="KW-1133">Transmembrane helix</keyword>
<dbReference type="RefSeq" id="XP_004830999.1">
    <property type="nucleotide sequence ID" value="XM_004830942.1"/>
</dbReference>
<dbReference type="VEuPathDB" id="PiroplasmaDB:BEWA_007420"/>
<keyword evidence="1" id="KW-0812">Transmembrane</keyword>
<keyword evidence="1" id="KW-0472">Membrane</keyword>
<evidence type="ECO:0000256" key="1">
    <source>
        <dbReference type="SAM" id="Phobius"/>
    </source>
</evidence>
<dbReference type="Proteomes" id="UP000031512">
    <property type="component" value="Chromosome 3"/>
</dbReference>
<dbReference type="GeneID" id="15806473"/>
<dbReference type="EMBL" id="CP001670">
    <property type="protein sequence ID" value="AFZ81333.1"/>
    <property type="molecule type" value="Genomic_DNA"/>
</dbReference>
<organism evidence="2 3">
    <name type="scientific">Theileria equi strain WA</name>
    <dbReference type="NCBI Taxonomy" id="1537102"/>
    <lineage>
        <taxon>Eukaryota</taxon>
        <taxon>Sar</taxon>
        <taxon>Alveolata</taxon>
        <taxon>Apicomplexa</taxon>
        <taxon>Aconoidasida</taxon>
        <taxon>Piroplasmida</taxon>
        <taxon>Theileriidae</taxon>
        <taxon>Theileria</taxon>
    </lineage>
</organism>
<protein>
    <submittedName>
        <fullName evidence="2">Membrane protein, putative</fullName>
    </submittedName>
</protein>
<evidence type="ECO:0000313" key="3">
    <source>
        <dbReference type="Proteomes" id="UP000031512"/>
    </source>
</evidence>
<name>L0B1F3_THEEQ</name>
<evidence type="ECO:0000313" key="2">
    <source>
        <dbReference type="EMBL" id="AFZ81333.1"/>
    </source>
</evidence>